<proteinExistence type="predicted"/>
<dbReference type="EMBL" id="BAAADJ010000053">
    <property type="protein sequence ID" value="GAA0337852.1"/>
    <property type="molecule type" value="Genomic_DNA"/>
</dbReference>
<name>A0ABP3G7K2_9BACI</name>
<dbReference type="Gene3D" id="3.40.50.300">
    <property type="entry name" value="P-loop containing nucleotide triphosphate hydrolases"/>
    <property type="match status" value="1"/>
</dbReference>
<dbReference type="SUPFAM" id="SSF52540">
    <property type="entry name" value="P-loop containing nucleoside triphosphate hydrolases"/>
    <property type="match status" value="1"/>
</dbReference>
<gene>
    <name evidence="1" type="ORF">GCM10008967_30150</name>
</gene>
<dbReference type="Pfam" id="PF13238">
    <property type="entry name" value="AAA_18"/>
    <property type="match status" value="1"/>
</dbReference>
<dbReference type="InterPro" id="IPR027417">
    <property type="entry name" value="P-loop_NTPase"/>
</dbReference>
<organism evidence="1 2">
    <name type="scientific">Bacillus carboniphilus</name>
    <dbReference type="NCBI Taxonomy" id="86663"/>
    <lineage>
        <taxon>Bacteria</taxon>
        <taxon>Bacillati</taxon>
        <taxon>Bacillota</taxon>
        <taxon>Bacilli</taxon>
        <taxon>Bacillales</taxon>
        <taxon>Bacillaceae</taxon>
        <taxon>Bacillus</taxon>
    </lineage>
</organism>
<sequence length="174" mass="20170">MMQQEKRSIYIISGPCGAGKSTITKEFANRMNQTILIHGDSLLSIFDGKEEEIAWDDRVELSWKNILAVTRNLMDHQLNVVLDFVVEDELQTFIDALSDYDVDIYYVVLYADVDTLSQRLKVRGDDYLISRSLFLLNQLKNDPTNKKFLYDTTNKTPDEIVKELSESFDQFKVQ</sequence>
<dbReference type="Proteomes" id="UP001500782">
    <property type="component" value="Unassembled WGS sequence"/>
</dbReference>
<accession>A0ABP3G7K2</accession>
<protein>
    <submittedName>
        <fullName evidence="1">Uncharacterized protein</fullName>
    </submittedName>
</protein>
<reference evidence="2" key="1">
    <citation type="journal article" date="2019" name="Int. J. Syst. Evol. Microbiol.">
        <title>The Global Catalogue of Microorganisms (GCM) 10K type strain sequencing project: providing services to taxonomists for standard genome sequencing and annotation.</title>
        <authorList>
            <consortium name="The Broad Institute Genomics Platform"/>
            <consortium name="The Broad Institute Genome Sequencing Center for Infectious Disease"/>
            <person name="Wu L."/>
            <person name="Ma J."/>
        </authorList>
    </citation>
    <scope>NUCLEOTIDE SEQUENCE [LARGE SCALE GENOMIC DNA]</scope>
    <source>
        <strain evidence="2">JCM 9731</strain>
    </source>
</reference>
<comment type="caution">
    <text evidence="1">The sequence shown here is derived from an EMBL/GenBank/DDBJ whole genome shotgun (WGS) entry which is preliminary data.</text>
</comment>
<evidence type="ECO:0000313" key="1">
    <source>
        <dbReference type="EMBL" id="GAA0337852.1"/>
    </source>
</evidence>
<keyword evidence="2" id="KW-1185">Reference proteome</keyword>
<dbReference type="RefSeq" id="WP_343800549.1">
    <property type="nucleotide sequence ID" value="NZ_BAAADJ010000053.1"/>
</dbReference>
<evidence type="ECO:0000313" key="2">
    <source>
        <dbReference type="Proteomes" id="UP001500782"/>
    </source>
</evidence>